<evidence type="ECO:0000313" key="2">
    <source>
        <dbReference type="Proteomes" id="UP001642483"/>
    </source>
</evidence>
<dbReference type="EMBL" id="CAWYQH010000001">
    <property type="protein sequence ID" value="CAK8671276.1"/>
    <property type="molecule type" value="Genomic_DNA"/>
</dbReference>
<keyword evidence="2" id="KW-1185">Reference proteome</keyword>
<protein>
    <submittedName>
        <fullName evidence="1">Uncharacterized protein</fullName>
    </submittedName>
</protein>
<organism evidence="1 2">
    <name type="scientific">Clavelina lepadiformis</name>
    <name type="common">Light-bulb sea squirt</name>
    <name type="synonym">Ascidia lepadiformis</name>
    <dbReference type="NCBI Taxonomy" id="159417"/>
    <lineage>
        <taxon>Eukaryota</taxon>
        <taxon>Metazoa</taxon>
        <taxon>Chordata</taxon>
        <taxon>Tunicata</taxon>
        <taxon>Ascidiacea</taxon>
        <taxon>Aplousobranchia</taxon>
        <taxon>Clavelinidae</taxon>
        <taxon>Clavelina</taxon>
    </lineage>
</organism>
<reference evidence="1 2" key="1">
    <citation type="submission" date="2024-02" db="EMBL/GenBank/DDBJ databases">
        <authorList>
            <person name="Daric V."/>
            <person name="Darras S."/>
        </authorList>
    </citation>
    <scope>NUCLEOTIDE SEQUENCE [LARGE SCALE GENOMIC DNA]</scope>
</reference>
<name>A0ABP0EV62_CLALP</name>
<comment type="caution">
    <text evidence="1">The sequence shown here is derived from an EMBL/GenBank/DDBJ whole genome shotgun (WGS) entry which is preliminary data.</text>
</comment>
<proteinExistence type="predicted"/>
<gene>
    <name evidence="1" type="ORF">CVLEPA_LOCUS326</name>
</gene>
<evidence type="ECO:0000313" key="1">
    <source>
        <dbReference type="EMBL" id="CAK8671276.1"/>
    </source>
</evidence>
<accession>A0ABP0EV62</accession>
<sequence length="173" mass="20000">MNETQRQMKCPCGKLSEMLTYMLNYNTNRQNGLPTFTAVLELLLRSRHRRTSSDDETANNIGEEPLRINSLTREELLEKSLAAPKISTRISTVLITIPSFYPNFRRCKESWVKEKGYFGDMKRTNVERLLKEPTFGVDVYLVRGSTTVLSHRKKTNWCGNLQDLKPESNPRKA</sequence>
<dbReference type="Proteomes" id="UP001642483">
    <property type="component" value="Unassembled WGS sequence"/>
</dbReference>